<comment type="caution">
    <text evidence="8">The sequence shown here is derived from an EMBL/GenBank/DDBJ whole genome shotgun (WGS) entry which is preliminary data.</text>
</comment>
<evidence type="ECO:0000259" key="7">
    <source>
        <dbReference type="Pfam" id="PF17682"/>
    </source>
</evidence>
<evidence type="ECO:0000313" key="9">
    <source>
        <dbReference type="Proteomes" id="UP001230504"/>
    </source>
</evidence>
<feature type="compositionally biased region" description="Acidic residues" evidence="5">
    <location>
        <begin position="597"/>
        <end position="613"/>
    </location>
</feature>
<feature type="region of interest" description="Disordered" evidence="5">
    <location>
        <begin position="1"/>
        <end position="42"/>
    </location>
</feature>
<feature type="compositionally biased region" description="Acidic residues" evidence="5">
    <location>
        <begin position="1"/>
        <end position="11"/>
    </location>
</feature>
<keyword evidence="4" id="KW-0539">Nucleus</keyword>
<dbReference type="GO" id="GO:0000127">
    <property type="term" value="C:transcription factor TFIIIC complex"/>
    <property type="evidence" value="ECO:0007669"/>
    <property type="project" value="InterPro"/>
</dbReference>
<reference evidence="8" key="1">
    <citation type="submission" date="2021-06" db="EMBL/GenBank/DDBJ databases">
        <title>Comparative genomics, transcriptomics and evolutionary studies reveal genomic signatures of adaptation to plant cell wall in hemibiotrophic fungi.</title>
        <authorList>
            <consortium name="DOE Joint Genome Institute"/>
            <person name="Baroncelli R."/>
            <person name="Diaz J.F."/>
            <person name="Benocci T."/>
            <person name="Peng M."/>
            <person name="Battaglia E."/>
            <person name="Haridas S."/>
            <person name="Andreopoulos W."/>
            <person name="Labutti K."/>
            <person name="Pangilinan J."/>
            <person name="Floch G.L."/>
            <person name="Makela M.R."/>
            <person name="Henrissat B."/>
            <person name="Grigoriev I.V."/>
            <person name="Crouch J.A."/>
            <person name="De Vries R.P."/>
            <person name="Sukno S.A."/>
            <person name="Thon M.R."/>
        </authorList>
    </citation>
    <scope>NUCLEOTIDE SEQUENCE</scope>
    <source>
        <strain evidence="8">CBS 125086</strain>
    </source>
</reference>
<proteinExistence type="predicted"/>
<gene>
    <name evidence="8" type="ORF">LY79DRAFT_141781</name>
</gene>
<dbReference type="InterPro" id="IPR040454">
    <property type="entry name" value="TF_IIIC_Tfc1/Sfc1"/>
</dbReference>
<dbReference type="Gene3D" id="3.30.200.160">
    <property type="entry name" value="TFIIIC, subcomplex tauA, subunit Sfc1, barrel domain"/>
    <property type="match status" value="1"/>
</dbReference>
<dbReference type="RefSeq" id="XP_060420053.1">
    <property type="nucleotide sequence ID" value="XM_060550961.1"/>
</dbReference>
<feature type="region of interest" description="Disordered" evidence="5">
    <location>
        <begin position="551"/>
        <end position="629"/>
    </location>
</feature>
<accession>A0AAD8VAQ1</accession>
<evidence type="ECO:0000256" key="3">
    <source>
        <dbReference type="ARBA" id="ARBA00023163"/>
    </source>
</evidence>
<dbReference type="EMBL" id="JAHLJV010000002">
    <property type="protein sequence ID" value="KAK1599464.1"/>
    <property type="molecule type" value="Genomic_DNA"/>
</dbReference>
<dbReference type="InterPro" id="IPR042536">
    <property type="entry name" value="TFIIIC_tauA_Sfc1"/>
</dbReference>
<protein>
    <submittedName>
        <fullName evidence="8">RNA polymerase III transcription factor IIIC subunit-domain-containing protein</fullName>
    </submittedName>
</protein>
<dbReference type="GO" id="GO:0006384">
    <property type="term" value="P:transcription initiation at RNA polymerase III promoter"/>
    <property type="evidence" value="ECO:0007669"/>
    <property type="project" value="InterPro"/>
</dbReference>
<evidence type="ECO:0000256" key="4">
    <source>
        <dbReference type="ARBA" id="ARBA00023242"/>
    </source>
</evidence>
<keyword evidence="9" id="KW-1185">Reference proteome</keyword>
<name>A0AAD8VAQ1_9PEZI</name>
<evidence type="ECO:0000256" key="5">
    <source>
        <dbReference type="SAM" id="MobiDB-lite"/>
    </source>
</evidence>
<dbReference type="Proteomes" id="UP001230504">
    <property type="component" value="Unassembled WGS sequence"/>
</dbReference>
<feature type="domain" description="Transcription factor IIIC subunit 5 HTH" evidence="6">
    <location>
        <begin position="248"/>
        <end position="395"/>
    </location>
</feature>
<dbReference type="Pfam" id="PF17682">
    <property type="entry name" value="Tau95_N"/>
    <property type="match status" value="1"/>
</dbReference>
<dbReference type="GO" id="GO:0005634">
    <property type="term" value="C:nucleus"/>
    <property type="evidence" value="ECO:0007669"/>
    <property type="project" value="UniProtKB-SubCell"/>
</dbReference>
<sequence>MYEHVDDEMAEEGVHEDARLKGRASQTLTDRQDSNSAPRYPIPKRAMGAVEIPMIVMNLGRTEKAFGNISSFQNILDTERNTIPFYLNPESPFRRPIMSHSATSHNVVLKVTVPKRTGRKRKRGADGPWEGKVEVADVSRLGSSGEQICSRSRLDNPKVLRRKMQDNVDNYDVEAVGVIKHTHRFRGMADFHWGLENSPFISKFMNQVMPGDSELFDIGFPTQLTRAVTQMRDFKFVEGVDKGPNVDIIPPPVWTPMTLPFIYNYSQNPYVRSELDHAGQTKLVNTQLPTLIGYFLKADQYPIPDGPQTPYDGTDEEVTHCIARMQEAMQDRPIWTRRSLMNKLGSIVRNANVMKRCVGYVGYQFRGGPWRDAIIKYGIDPRTDPAYRTYQTMIFNMRKLQAGHIGETWHAIRSLRTEQRQPQGDNHESHVFDGKSYWTDGKVWQICDITDPLIARLFAEAPLRPEVDIYNSGWYHQGTWAKAKGIMKTKMIAIQFGRKLRDEDFSGIFDVRDTTPPPGASSVHVPLPDLELTDAEKRVLYGRRFKEPKKKRKGTAYRVTKSNGPRGVAAAAAAGSGVGTPNTETGAQEELISAGEDSLEEDDSEGDDDDEDGVLPGEGRVFAPVPGLDEDMDEIGEEYGDEDEDGWVMAMARMPRGTMRGVSMITRARHIPALHMRQNRLVKRTWTWSQPIPQKHCHNRFSYHVSGYWGLHRL</sequence>
<dbReference type="PANTHER" id="PTHR13230">
    <property type="entry name" value="GENERAL TRANSCRIPTION FACTOR IIIC, POLYPEPTIDE 5"/>
    <property type="match status" value="1"/>
</dbReference>
<organism evidence="8 9">
    <name type="scientific">Colletotrichum navitas</name>
    <dbReference type="NCBI Taxonomy" id="681940"/>
    <lineage>
        <taxon>Eukaryota</taxon>
        <taxon>Fungi</taxon>
        <taxon>Dikarya</taxon>
        <taxon>Ascomycota</taxon>
        <taxon>Pezizomycotina</taxon>
        <taxon>Sordariomycetes</taxon>
        <taxon>Hypocreomycetidae</taxon>
        <taxon>Glomerellales</taxon>
        <taxon>Glomerellaceae</taxon>
        <taxon>Colletotrichum</taxon>
        <taxon>Colletotrichum graminicola species complex</taxon>
    </lineage>
</organism>
<evidence type="ECO:0000259" key="6">
    <source>
        <dbReference type="Pfam" id="PF09734"/>
    </source>
</evidence>
<dbReference type="InterPro" id="IPR041499">
    <property type="entry name" value="Tfc1/Sfc1_N"/>
</dbReference>
<evidence type="ECO:0000256" key="1">
    <source>
        <dbReference type="ARBA" id="ARBA00004123"/>
    </source>
</evidence>
<dbReference type="AlphaFoldDB" id="A0AAD8VAQ1"/>
<dbReference type="PANTHER" id="PTHR13230:SF5">
    <property type="entry name" value="GENERAL TRANSCRIPTION FACTOR 3C POLYPEPTIDE 5"/>
    <property type="match status" value="1"/>
</dbReference>
<keyword evidence="2" id="KW-0238">DNA-binding</keyword>
<keyword evidence="3" id="KW-0804">Transcription</keyword>
<feature type="domain" description="Transcription factor IIIC subunit Tfc1/Sfc1 triple barrel" evidence="7">
    <location>
        <begin position="49"/>
        <end position="193"/>
    </location>
</feature>
<feature type="compositionally biased region" description="Polar residues" evidence="5">
    <location>
        <begin position="24"/>
        <end position="37"/>
    </location>
</feature>
<dbReference type="GeneID" id="85435201"/>
<evidence type="ECO:0000313" key="8">
    <source>
        <dbReference type="EMBL" id="KAK1599464.1"/>
    </source>
</evidence>
<dbReference type="Pfam" id="PF09734">
    <property type="entry name" value="Tau95"/>
    <property type="match status" value="1"/>
</dbReference>
<dbReference type="InterPro" id="IPR019136">
    <property type="entry name" value="TF_IIIC_su-5_HTH"/>
</dbReference>
<comment type="subcellular location">
    <subcellularLocation>
        <location evidence="1">Nucleus</location>
    </subcellularLocation>
</comment>
<dbReference type="GO" id="GO:0001002">
    <property type="term" value="F:RNA polymerase III type 1 promoter sequence-specific DNA binding"/>
    <property type="evidence" value="ECO:0007669"/>
    <property type="project" value="TreeGrafter"/>
</dbReference>
<evidence type="ECO:0000256" key="2">
    <source>
        <dbReference type="ARBA" id="ARBA00023125"/>
    </source>
</evidence>
<dbReference type="GO" id="GO:0001003">
    <property type="term" value="F:RNA polymerase III type 2 promoter sequence-specific DNA binding"/>
    <property type="evidence" value="ECO:0007669"/>
    <property type="project" value="TreeGrafter"/>
</dbReference>